<feature type="compositionally biased region" description="Basic residues" evidence="5">
    <location>
        <begin position="358"/>
        <end position="368"/>
    </location>
</feature>
<dbReference type="PANTHER" id="PTHR19282:SF515">
    <property type="entry name" value="TETRASPANIN"/>
    <property type="match status" value="1"/>
</dbReference>
<feature type="transmembrane region" description="Helical" evidence="6">
    <location>
        <begin position="257"/>
        <end position="282"/>
    </location>
</feature>
<feature type="transmembrane region" description="Helical" evidence="6">
    <location>
        <begin position="59"/>
        <end position="77"/>
    </location>
</feature>
<dbReference type="InterPro" id="IPR018499">
    <property type="entry name" value="Tetraspanin/Peripherin"/>
</dbReference>
<evidence type="ECO:0000256" key="5">
    <source>
        <dbReference type="SAM" id="MobiDB-lite"/>
    </source>
</evidence>
<evidence type="ECO:0000313" key="7">
    <source>
        <dbReference type="EMBL" id="KAK9731128.1"/>
    </source>
</evidence>
<keyword evidence="8" id="KW-1185">Reference proteome</keyword>
<feature type="compositionally biased region" description="Acidic residues" evidence="5">
    <location>
        <begin position="378"/>
        <end position="389"/>
    </location>
</feature>
<dbReference type="InterPro" id="IPR008952">
    <property type="entry name" value="Tetraspanin_EC2_sf"/>
</dbReference>
<feature type="transmembrane region" description="Helical" evidence="6">
    <location>
        <begin position="21"/>
        <end position="47"/>
    </location>
</feature>
<reference evidence="7 8" key="1">
    <citation type="journal article" date="2024" name="BMC Genomics">
        <title>De novo assembly and annotation of Popillia japonica's genome with initial clues to its potential as an invasive pest.</title>
        <authorList>
            <person name="Cucini C."/>
            <person name="Boschi S."/>
            <person name="Funari R."/>
            <person name="Cardaioli E."/>
            <person name="Iannotti N."/>
            <person name="Marturano G."/>
            <person name="Paoli F."/>
            <person name="Bruttini M."/>
            <person name="Carapelli A."/>
            <person name="Frati F."/>
            <person name="Nardi F."/>
        </authorList>
    </citation>
    <scope>NUCLEOTIDE SEQUENCE [LARGE SCALE GENOMIC DNA]</scope>
    <source>
        <strain evidence="7">DMR45628</strain>
    </source>
</reference>
<evidence type="ECO:0000256" key="2">
    <source>
        <dbReference type="ARBA" id="ARBA00022692"/>
    </source>
</evidence>
<organism evidence="7 8">
    <name type="scientific">Popillia japonica</name>
    <name type="common">Japanese beetle</name>
    <dbReference type="NCBI Taxonomy" id="7064"/>
    <lineage>
        <taxon>Eukaryota</taxon>
        <taxon>Metazoa</taxon>
        <taxon>Ecdysozoa</taxon>
        <taxon>Arthropoda</taxon>
        <taxon>Hexapoda</taxon>
        <taxon>Insecta</taxon>
        <taxon>Pterygota</taxon>
        <taxon>Neoptera</taxon>
        <taxon>Endopterygota</taxon>
        <taxon>Coleoptera</taxon>
        <taxon>Polyphaga</taxon>
        <taxon>Scarabaeiformia</taxon>
        <taxon>Scarabaeidae</taxon>
        <taxon>Rutelinae</taxon>
        <taxon>Popillia</taxon>
    </lineage>
</organism>
<dbReference type="GO" id="GO:0005886">
    <property type="term" value="C:plasma membrane"/>
    <property type="evidence" value="ECO:0007669"/>
    <property type="project" value="TreeGrafter"/>
</dbReference>
<dbReference type="SUPFAM" id="SSF48652">
    <property type="entry name" value="Tetraspanin"/>
    <property type="match status" value="1"/>
</dbReference>
<evidence type="ECO:0000256" key="3">
    <source>
        <dbReference type="ARBA" id="ARBA00022989"/>
    </source>
</evidence>
<keyword evidence="3 6" id="KW-1133">Transmembrane helix</keyword>
<feature type="transmembrane region" description="Helical" evidence="6">
    <location>
        <begin position="98"/>
        <end position="123"/>
    </location>
</feature>
<proteinExistence type="predicted"/>
<evidence type="ECO:0000256" key="4">
    <source>
        <dbReference type="ARBA" id="ARBA00023136"/>
    </source>
</evidence>
<feature type="region of interest" description="Disordered" evidence="5">
    <location>
        <begin position="348"/>
        <end position="389"/>
    </location>
</feature>
<dbReference type="AlphaFoldDB" id="A0AAW1LBM2"/>
<dbReference type="Pfam" id="PF00335">
    <property type="entry name" value="Tetraspanin"/>
    <property type="match status" value="1"/>
</dbReference>
<evidence type="ECO:0000256" key="1">
    <source>
        <dbReference type="ARBA" id="ARBA00004141"/>
    </source>
</evidence>
<evidence type="ECO:0000313" key="8">
    <source>
        <dbReference type="Proteomes" id="UP001458880"/>
    </source>
</evidence>
<sequence>MVFLRVYMFSKQQRFRLGICFSIFNIVQVLLGAITTGWSVYVVTIISPNLYTEKPEIDFVFTVTGMYGMFVVIHYLVGMKICEKCIYKAHKKSTKRHLLFWCLVGCNTILNIIILAVVSVKIYKHIGRSMRHSLEKGIQSYLISPKWKRTIDIWQYKLQCCGVDDYNDWYQLSWMDKYHIDVNNRISQSLRLSQEKLHFPVVPWSCCRIKFPMQCLHDPLQQAQSAHLWKEQPKLVVESINTDGCLNKLRGPIRLSMIGFLIICIFLIILQFAIIIVSRLLYTSAKNAIILRDPEGESPGYLLTRGCTGQAKKTVSELVLTIQSSKDKTYDFEEKPSVKKSGLAKFISKPSIPTMSPKRLKKRKKDKLKGHDSNEDPVSTEDEEALMLR</sequence>
<dbReference type="PANTHER" id="PTHR19282">
    <property type="entry name" value="TETRASPANIN"/>
    <property type="match status" value="1"/>
</dbReference>
<gene>
    <name evidence="7" type="ORF">QE152_g13938</name>
</gene>
<comment type="caution">
    <text evidence="7">The sequence shown here is derived from an EMBL/GenBank/DDBJ whole genome shotgun (WGS) entry which is preliminary data.</text>
</comment>
<dbReference type="Proteomes" id="UP001458880">
    <property type="component" value="Unassembled WGS sequence"/>
</dbReference>
<name>A0AAW1LBM2_POPJA</name>
<dbReference type="EMBL" id="JASPKY010000137">
    <property type="protein sequence ID" value="KAK9731128.1"/>
    <property type="molecule type" value="Genomic_DNA"/>
</dbReference>
<keyword evidence="2 6" id="KW-0812">Transmembrane</keyword>
<keyword evidence="4 6" id="KW-0472">Membrane</keyword>
<comment type="subcellular location">
    <subcellularLocation>
        <location evidence="1">Membrane</location>
        <topology evidence="1">Multi-pass membrane protein</topology>
    </subcellularLocation>
</comment>
<accession>A0AAW1LBM2</accession>
<evidence type="ECO:0000256" key="6">
    <source>
        <dbReference type="SAM" id="Phobius"/>
    </source>
</evidence>
<dbReference type="Gene3D" id="1.10.1450.10">
    <property type="entry name" value="Tetraspanin"/>
    <property type="match status" value="1"/>
</dbReference>
<protein>
    <submittedName>
        <fullName evidence="7">Tetraspanin family</fullName>
    </submittedName>
</protein>